<proteinExistence type="predicted"/>
<comment type="caution">
    <text evidence="1">The sequence shown here is derived from an EMBL/GenBank/DDBJ whole genome shotgun (WGS) entry which is preliminary data.</text>
</comment>
<protein>
    <submittedName>
        <fullName evidence="1">Uncharacterized protein</fullName>
    </submittedName>
</protein>
<sequence length="30" mass="3585">SEEVKQALAGWECELQFEIQLEFKELSRDE</sequence>
<dbReference type="AlphaFoldDB" id="A0A1B6NQA9"/>
<reference evidence="1" key="1">
    <citation type="submission" date="2013-11" db="EMBL/GenBank/DDBJ databases">
        <title>Microbial diversity, functional groups and degradation webs in Northern and Southern Mediterranean and Red Sea marine crude oil polluted sites.</title>
        <authorList>
            <person name="Daffonchio D."/>
            <person name="Mapelli F."/>
            <person name="Ferrer M."/>
            <person name="Richter M."/>
            <person name="Cherif A."/>
            <person name="Malkawi H.I."/>
            <person name="Yakimov M.M."/>
            <person name="Abdel-Fattah Y.R."/>
            <person name="Blaghen M."/>
            <person name="Golyshin P.N."/>
            <person name="Kalogerakis N."/>
            <person name="Boon N."/>
            <person name="Magagnini M."/>
            <person name="Fava F."/>
        </authorList>
    </citation>
    <scope>NUCLEOTIDE SEQUENCE</scope>
</reference>
<accession>A0A1B6NQA9</accession>
<evidence type="ECO:0000313" key="1">
    <source>
        <dbReference type="EMBL" id="KTF05645.1"/>
    </source>
</evidence>
<feature type="non-terminal residue" evidence="1">
    <location>
        <position position="1"/>
    </location>
</feature>
<dbReference type="EMBL" id="AYSL01001657">
    <property type="protein sequence ID" value="KTF05645.1"/>
    <property type="molecule type" value="Genomic_DNA"/>
</dbReference>
<organism evidence="1">
    <name type="scientific">marine sediment metagenome</name>
    <dbReference type="NCBI Taxonomy" id="412755"/>
    <lineage>
        <taxon>unclassified sequences</taxon>
        <taxon>metagenomes</taxon>
        <taxon>ecological metagenomes</taxon>
    </lineage>
</organism>
<gene>
    <name evidence="1" type="ORF">MGSAQ_002859</name>
</gene>
<name>A0A1B6NQA9_9ZZZZ</name>